<dbReference type="EMBL" id="CAAALY010030678">
    <property type="protein sequence ID" value="VEL17004.1"/>
    <property type="molecule type" value="Genomic_DNA"/>
</dbReference>
<protein>
    <submittedName>
        <fullName evidence="1">Uncharacterized protein</fullName>
    </submittedName>
</protein>
<name>A0A448WPJ0_9PLAT</name>
<evidence type="ECO:0000313" key="2">
    <source>
        <dbReference type="Proteomes" id="UP000784294"/>
    </source>
</evidence>
<evidence type="ECO:0000313" key="1">
    <source>
        <dbReference type="EMBL" id="VEL17004.1"/>
    </source>
</evidence>
<proteinExistence type="predicted"/>
<sequence>MDEVYRTTVGYESIPATSLAVSSGLDKTGIITSLSGATTLNTSVSVGDSSSSCCDNSFPTSSPCASASVTISSSSPCSTSPTTLLPHLQPLQPASFSSDLSSIPHGSNHNLSSLGAGVTETCITLDLALDTAASNRATALRPLPAAGRFSFATGSLIGIPTVNTISSRSLATSHVSVPNSASSLVAGPSPSYIGAITSLGTYGLELPF</sequence>
<comment type="caution">
    <text evidence="1">The sequence shown here is derived from an EMBL/GenBank/DDBJ whole genome shotgun (WGS) entry which is preliminary data.</text>
</comment>
<gene>
    <name evidence="1" type="ORF">PXEA_LOCUS10444</name>
</gene>
<organism evidence="1 2">
    <name type="scientific">Protopolystoma xenopodis</name>
    <dbReference type="NCBI Taxonomy" id="117903"/>
    <lineage>
        <taxon>Eukaryota</taxon>
        <taxon>Metazoa</taxon>
        <taxon>Spiralia</taxon>
        <taxon>Lophotrochozoa</taxon>
        <taxon>Platyhelminthes</taxon>
        <taxon>Monogenea</taxon>
        <taxon>Polyopisthocotylea</taxon>
        <taxon>Polystomatidea</taxon>
        <taxon>Polystomatidae</taxon>
        <taxon>Protopolystoma</taxon>
    </lineage>
</organism>
<keyword evidence="2" id="KW-1185">Reference proteome</keyword>
<dbReference type="AlphaFoldDB" id="A0A448WPJ0"/>
<dbReference type="Proteomes" id="UP000784294">
    <property type="component" value="Unassembled WGS sequence"/>
</dbReference>
<reference evidence="1" key="1">
    <citation type="submission" date="2018-11" db="EMBL/GenBank/DDBJ databases">
        <authorList>
            <consortium name="Pathogen Informatics"/>
        </authorList>
    </citation>
    <scope>NUCLEOTIDE SEQUENCE</scope>
</reference>
<accession>A0A448WPJ0</accession>